<gene>
    <name evidence="2" type="ORF">E3J38_02955</name>
</gene>
<protein>
    <submittedName>
        <fullName evidence="2">DUF2723 domain-containing protein</fullName>
    </submittedName>
</protein>
<feature type="transmembrane region" description="Helical" evidence="1">
    <location>
        <begin position="171"/>
        <end position="189"/>
    </location>
</feature>
<evidence type="ECO:0000256" key="1">
    <source>
        <dbReference type="SAM" id="Phobius"/>
    </source>
</evidence>
<organism evidence="2 3">
    <name type="scientific">candidate division TA06 bacterium</name>
    <dbReference type="NCBI Taxonomy" id="2250710"/>
    <lineage>
        <taxon>Bacteria</taxon>
        <taxon>Bacteria division TA06</taxon>
    </lineage>
</organism>
<feature type="non-terminal residue" evidence="2">
    <location>
        <position position="277"/>
    </location>
</feature>
<keyword evidence="1" id="KW-1133">Transmembrane helix</keyword>
<name>A0A523XSZ2_UNCT6</name>
<proteinExistence type="predicted"/>
<feature type="transmembrane region" description="Helical" evidence="1">
    <location>
        <begin position="196"/>
        <end position="213"/>
    </location>
</feature>
<sequence length="277" mass="30988">MHNKRLAVILGVAAFVLPLIIYSLTLCRTVGFVDAGELCVVSRTLGIAHPTGYPLYTLLGRLFSLIPFGSVVVRTNFMSAFFAALSTFILFITISRILASEGADPTRSRLLAFFCASSFAFSTTIWNQAVVTEVYSLTTFLISVLIFLTFSDDQRAPLLFAYTLGLALSNHMSALLVGIPCGIYILAVRKETLKKLPLMIVLFFLGLSIYAYLPIRAHENPVMNWGNPSTLERFIWHVSGKQYRVWMFSSELQVLKVHLVQCGRLALDQFTPFLLWL</sequence>
<dbReference type="PANTHER" id="PTHR16214">
    <property type="entry name" value="TRANSMEMBRANE PROTEIN 260"/>
    <property type="match status" value="1"/>
</dbReference>
<reference evidence="2 3" key="1">
    <citation type="submission" date="2019-03" db="EMBL/GenBank/DDBJ databases">
        <title>Metabolic potential of uncultured bacteria and archaea associated with petroleum seepage in deep-sea sediments.</title>
        <authorList>
            <person name="Dong X."/>
            <person name="Hubert C."/>
        </authorList>
    </citation>
    <scope>NUCLEOTIDE SEQUENCE [LARGE SCALE GENOMIC DNA]</scope>
    <source>
        <strain evidence="2">E29_bin36</strain>
    </source>
</reference>
<dbReference type="InterPro" id="IPR052724">
    <property type="entry name" value="GT117_domain-containing"/>
</dbReference>
<dbReference type="PANTHER" id="PTHR16214:SF3">
    <property type="entry name" value="TRANSMEMBRANE PROTEIN 260"/>
    <property type="match status" value="1"/>
</dbReference>
<feature type="transmembrane region" description="Helical" evidence="1">
    <location>
        <begin position="134"/>
        <end position="151"/>
    </location>
</feature>
<feature type="transmembrane region" description="Helical" evidence="1">
    <location>
        <begin position="51"/>
        <end position="73"/>
    </location>
</feature>
<keyword evidence="1" id="KW-0472">Membrane</keyword>
<dbReference type="AlphaFoldDB" id="A0A523XSZ2"/>
<dbReference type="EMBL" id="SOIP01000181">
    <property type="protein sequence ID" value="TET81979.1"/>
    <property type="molecule type" value="Genomic_DNA"/>
</dbReference>
<feature type="transmembrane region" description="Helical" evidence="1">
    <location>
        <begin position="80"/>
        <end position="98"/>
    </location>
</feature>
<dbReference type="Proteomes" id="UP000315534">
    <property type="component" value="Unassembled WGS sequence"/>
</dbReference>
<evidence type="ECO:0000313" key="3">
    <source>
        <dbReference type="Proteomes" id="UP000315534"/>
    </source>
</evidence>
<keyword evidence="1" id="KW-0812">Transmembrane</keyword>
<dbReference type="Pfam" id="PF11028">
    <property type="entry name" value="TMEM260-like"/>
    <property type="match status" value="1"/>
</dbReference>
<dbReference type="InterPro" id="IPR021280">
    <property type="entry name" value="TMEM260-like"/>
</dbReference>
<evidence type="ECO:0000313" key="2">
    <source>
        <dbReference type="EMBL" id="TET81979.1"/>
    </source>
</evidence>
<accession>A0A523XSZ2</accession>
<comment type="caution">
    <text evidence="2">The sequence shown here is derived from an EMBL/GenBank/DDBJ whole genome shotgun (WGS) entry which is preliminary data.</text>
</comment>